<evidence type="ECO:0008006" key="8">
    <source>
        <dbReference type="Google" id="ProtNLM"/>
    </source>
</evidence>
<proteinExistence type="predicted"/>
<dbReference type="AlphaFoldDB" id="A0A381SN80"/>
<keyword evidence="2" id="KW-1003">Cell membrane</keyword>
<feature type="transmembrane region" description="Helical" evidence="6">
    <location>
        <begin position="79"/>
        <end position="101"/>
    </location>
</feature>
<keyword evidence="3 6" id="KW-0812">Transmembrane</keyword>
<dbReference type="GO" id="GO:0005886">
    <property type="term" value="C:plasma membrane"/>
    <property type="evidence" value="ECO:0007669"/>
    <property type="project" value="UniProtKB-SubCell"/>
</dbReference>
<comment type="subcellular location">
    <subcellularLocation>
        <location evidence="1">Cell membrane</location>
        <topology evidence="1">Multi-pass membrane protein</topology>
    </subcellularLocation>
</comment>
<feature type="transmembrane region" description="Helical" evidence="6">
    <location>
        <begin position="21"/>
        <end position="40"/>
    </location>
</feature>
<keyword evidence="4 6" id="KW-1133">Transmembrane helix</keyword>
<dbReference type="InterPro" id="IPR005171">
    <property type="entry name" value="Cyt_c_oxidase_su4_prok"/>
</dbReference>
<evidence type="ECO:0000256" key="1">
    <source>
        <dbReference type="ARBA" id="ARBA00004651"/>
    </source>
</evidence>
<name>A0A381SN80_9ZZZZ</name>
<evidence type="ECO:0000256" key="3">
    <source>
        <dbReference type="ARBA" id="ARBA00022692"/>
    </source>
</evidence>
<evidence type="ECO:0000256" key="5">
    <source>
        <dbReference type="ARBA" id="ARBA00023136"/>
    </source>
</evidence>
<keyword evidence="5 6" id="KW-0472">Membrane</keyword>
<accession>A0A381SN80</accession>
<feature type="transmembrane region" description="Helical" evidence="6">
    <location>
        <begin position="46"/>
        <end position="67"/>
    </location>
</feature>
<evidence type="ECO:0000256" key="4">
    <source>
        <dbReference type="ARBA" id="ARBA00022989"/>
    </source>
</evidence>
<dbReference type="Pfam" id="PF03626">
    <property type="entry name" value="COX4_pro"/>
    <property type="match status" value="1"/>
</dbReference>
<dbReference type="EMBL" id="UINC01003277">
    <property type="protein sequence ID" value="SVA04909.1"/>
    <property type="molecule type" value="Genomic_DNA"/>
</dbReference>
<reference evidence="7" key="1">
    <citation type="submission" date="2018-05" db="EMBL/GenBank/DDBJ databases">
        <authorList>
            <person name="Lanie J.A."/>
            <person name="Ng W.-L."/>
            <person name="Kazmierczak K.M."/>
            <person name="Andrzejewski T.M."/>
            <person name="Davidsen T.M."/>
            <person name="Wayne K.J."/>
            <person name="Tettelin H."/>
            <person name="Glass J.I."/>
            <person name="Rusch D."/>
            <person name="Podicherti R."/>
            <person name="Tsui H.-C.T."/>
            <person name="Winkler M.E."/>
        </authorList>
    </citation>
    <scope>NUCLEOTIDE SEQUENCE</scope>
</reference>
<evidence type="ECO:0000256" key="2">
    <source>
        <dbReference type="ARBA" id="ARBA00022475"/>
    </source>
</evidence>
<organism evidence="7">
    <name type="scientific">marine metagenome</name>
    <dbReference type="NCBI Taxonomy" id="408172"/>
    <lineage>
        <taxon>unclassified sequences</taxon>
        <taxon>metagenomes</taxon>
        <taxon>ecological metagenomes</taxon>
    </lineage>
</organism>
<evidence type="ECO:0000256" key="6">
    <source>
        <dbReference type="SAM" id="Phobius"/>
    </source>
</evidence>
<evidence type="ECO:0000313" key="7">
    <source>
        <dbReference type="EMBL" id="SVA04909.1"/>
    </source>
</evidence>
<protein>
    <recommendedName>
        <fullName evidence="8">Cytochrome C oxidase subunit IV</fullName>
    </recommendedName>
</protein>
<sequence length="104" mass="11624">MNTDTADATHIKHEHPSDAKYVQIALLLAAITAAEVATYFVDVGPILIPALMVMMVVKFFYVAAWFMHLKFDSVVFTRFFVTGLILATAVYCIALTVFEFWSKG</sequence>
<gene>
    <name evidence="7" type="ORF">METZ01_LOCUS57763</name>
</gene>